<sequence length="169" mass="17615">MDGNDLKELRELVEFLKANEIAEFDMERADLKVRLKFAGDPAPVAAAPAGFDMAQLARLMASAPAPAAAAPAAAPVAAAAPAAPAAPEVKHHQVKSPIVGTFYESPSPGSPAFVKVGDVVEVGQVLCIVEAMKLMNEIESDVAGEVVERIANSGQPVEYGQPLFAIKAR</sequence>
<dbReference type="SUPFAM" id="SSF51230">
    <property type="entry name" value="Single hybrid motif"/>
    <property type="match status" value="1"/>
</dbReference>
<evidence type="ECO:0000256" key="2">
    <source>
        <dbReference type="ARBA" id="ARBA00005194"/>
    </source>
</evidence>
<dbReference type="Proteomes" id="UP000198356">
    <property type="component" value="Unassembled WGS sequence"/>
</dbReference>
<gene>
    <name evidence="11" type="ORF">SAMN05421770_102501</name>
</gene>
<comment type="function">
    <text evidence="1 9">This protein is a component of the acetyl coenzyme A carboxylase complex; first, biotin carboxylase catalyzes the carboxylation of the carrier protein and then the transcarboxylase transfers the carboxyl group to form malonyl-CoA.</text>
</comment>
<dbReference type="Gene3D" id="2.40.50.100">
    <property type="match status" value="1"/>
</dbReference>
<dbReference type="PROSITE" id="PS50968">
    <property type="entry name" value="BIOTINYL_LIPOYL"/>
    <property type="match status" value="1"/>
</dbReference>
<evidence type="ECO:0000256" key="9">
    <source>
        <dbReference type="RuleBase" id="RU364072"/>
    </source>
</evidence>
<organism evidence="11 12">
    <name type="scientific">Granulicella rosea</name>
    <dbReference type="NCBI Taxonomy" id="474952"/>
    <lineage>
        <taxon>Bacteria</taxon>
        <taxon>Pseudomonadati</taxon>
        <taxon>Acidobacteriota</taxon>
        <taxon>Terriglobia</taxon>
        <taxon>Terriglobales</taxon>
        <taxon>Acidobacteriaceae</taxon>
        <taxon>Granulicella</taxon>
    </lineage>
</organism>
<dbReference type="InterPro" id="IPR001249">
    <property type="entry name" value="AcCoA_biotinCC"/>
</dbReference>
<dbReference type="GO" id="GO:0003989">
    <property type="term" value="F:acetyl-CoA carboxylase activity"/>
    <property type="evidence" value="ECO:0007669"/>
    <property type="project" value="InterPro"/>
</dbReference>
<keyword evidence="5 9" id="KW-0276">Fatty acid metabolism</keyword>
<dbReference type="InterPro" id="IPR011053">
    <property type="entry name" value="Single_hybrid_motif"/>
</dbReference>
<dbReference type="OrthoDB" id="9811735at2"/>
<dbReference type="PRINTS" id="PR01071">
    <property type="entry name" value="ACOABIOTINCC"/>
</dbReference>
<dbReference type="EMBL" id="FZOU01000002">
    <property type="protein sequence ID" value="SNS83409.1"/>
    <property type="molecule type" value="Genomic_DNA"/>
</dbReference>
<evidence type="ECO:0000256" key="4">
    <source>
        <dbReference type="ARBA" id="ARBA00022516"/>
    </source>
</evidence>
<dbReference type="InterPro" id="IPR000089">
    <property type="entry name" value="Biotin_lipoyl"/>
</dbReference>
<dbReference type="AlphaFoldDB" id="A0A239HPY8"/>
<reference evidence="11 12" key="1">
    <citation type="submission" date="2017-06" db="EMBL/GenBank/DDBJ databases">
        <authorList>
            <person name="Kim H.J."/>
            <person name="Triplett B.A."/>
        </authorList>
    </citation>
    <scope>NUCLEOTIDE SEQUENCE [LARGE SCALE GENOMIC DNA]</scope>
    <source>
        <strain evidence="11 12">DSM 18704</strain>
    </source>
</reference>
<dbReference type="CDD" id="cd06850">
    <property type="entry name" value="biotinyl_domain"/>
    <property type="match status" value="1"/>
</dbReference>
<comment type="pathway">
    <text evidence="2 9">Lipid metabolism; fatty acid biosynthesis.</text>
</comment>
<dbReference type="GO" id="GO:0009317">
    <property type="term" value="C:acetyl-CoA carboxylase complex"/>
    <property type="evidence" value="ECO:0007669"/>
    <property type="project" value="InterPro"/>
</dbReference>
<dbReference type="GO" id="GO:0006633">
    <property type="term" value="P:fatty acid biosynthetic process"/>
    <property type="evidence" value="ECO:0007669"/>
    <property type="project" value="UniProtKB-UniPathway"/>
</dbReference>
<evidence type="ECO:0000313" key="12">
    <source>
        <dbReference type="Proteomes" id="UP000198356"/>
    </source>
</evidence>
<evidence type="ECO:0000259" key="10">
    <source>
        <dbReference type="PROSITE" id="PS50968"/>
    </source>
</evidence>
<proteinExistence type="predicted"/>
<dbReference type="RefSeq" id="WP_089407979.1">
    <property type="nucleotide sequence ID" value="NZ_FZOU01000002.1"/>
</dbReference>
<dbReference type="InterPro" id="IPR050709">
    <property type="entry name" value="Biotin_Carboxyl_Carrier/Decarb"/>
</dbReference>
<dbReference type="PANTHER" id="PTHR45266:SF3">
    <property type="entry name" value="OXALOACETATE DECARBOXYLASE ALPHA CHAIN"/>
    <property type="match status" value="1"/>
</dbReference>
<dbReference type="PROSITE" id="PS00188">
    <property type="entry name" value="BIOTIN"/>
    <property type="match status" value="1"/>
</dbReference>
<feature type="domain" description="Lipoyl-binding" evidence="10">
    <location>
        <begin position="91"/>
        <end position="167"/>
    </location>
</feature>
<evidence type="ECO:0000256" key="7">
    <source>
        <dbReference type="ARBA" id="ARBA00023160"/>
    </source>
</evidence>
<dbReference type="NCBIfam" id="TIGR00531">
    <property type="entry name" value="BCCP"/>
    <property type="match status" value="1"/>
</dbReference>
<evidence type="ECO:0000256" key="5">
    <source>
        <dbReference type="ARBA" id="ARBA00022832"/>
    </source>
</evidence>
<evidence type="ECO:0000256" key="6">
    <source>
        <dbReference type="ARBA" id="ARBA00023098"/>
    </source>
</evidence>
<evidence type="ECO:0000313" key="11">
    <source>
        <dbReference type="EMBL" id="SNS83409.1"/>
    </source>
</evidence>
<protein>
    <recommendedName>
        <fullName evidence="3 9">Biotin carboxyl carrier protein of acetyl-CoA carboxylase</fullName>
    </recommendedName>
</protein>
<evidence type="ECO:0000256" key="1">
    <source>
        <dbReference type="ARBA" id="ARBA00003761"/>
    </source>
</evidence>
<evidence type="ECO:0000256" key="8">
    <source>
        <dbReference type="ARBA" id="ARBA00023267"/>
    </source>
</evidence>
<keyword evidence="8 9" id="KW-0092">Biotin</keyword>
<dbReference type="Pfam" id="PF00364">
    <property type="entry name" value="Biotin_lipoyl"/>
    <property type="match status" value="1"/>
</dbReference>
<keyword evidence="7 9" id="KW-0275">Fatty acid biosynthesis</keyword>
<dbReference type="InterPro" id="IPR001882">
    <property type="entry name" value="Biotin_BS"/>
</dbReference>
<keyword evidence="6 9" id="KW-0443">Lipid metabolism</keyword>
<name>A0A239HPY8_9BACT</name>
<dbReference type="UniPathway" id="UPA00094"/>
<dbReference type="PANTHER" id="PTHR45266">
    <property type="entry name" value="OXALOACETATE DECARBOXYLASE ALPHA CHAIN"/>
    <property type="match status" value="1"/>
</dbReference>
<keyword evidence="12" id="KW-1185">Reference proteome</keyword>
<evidence type="ECO:0000256" key="3">
    <source>
        <dbReference type="ARBA" id="ARBA00017562"/>
    </source>
</evidence>
<keyword evidence="4 9" id="KW-0444">Lipid biosynthesis</keyword>
<accession>A0A239HPY8</accession>